<dbReference type="AlphaFoldDB" id="A0A1G7X6Z2"/>
<evidence type="ECO:0000313" key="1">
    <source>
        <dbReference type="EMBL" id="SDG79968.1"/>
    </source>
</evidence>
<proteinExistence type="predicted"/>
<dbReference type="SUPFAM" id="SSF53955">
    <property type="entry name" value="Lysozyme-like"/>
    <property type="match status" value="1"/>
</dbReference>
<dbReference type="EMBL" id="FNBP01000012">
    <property type="protein sequence ID" value="SDG79968.1"/>
    <property type="molecule type" value="Genomic_DNA"/>
</dbReference>
<sequence length="223" mass="24235">MTEAVSLLPSTYGPRGAVLQASLAPEKGKRTAPSLFIGRAETGFFGDRPALDPAFSTTALTRTGAADVLVLRALIEEAESRRDGYDAVQHGARIKPGKRPTQMTVAEIYHWIDRTPGQPHAIGRYQFIPATLKRVMRVLDIDPALRFSPQLQDRLADVLLAEAGLARLRAGQISRHAFMNNLAKIWAGLPNSSGKSHYAGYAGNKASISWARFDAALARVFPS</sequence>
<name>A0A1G7X6Z2_9RHOB</name>
<evidence type="ECO:0008006" key="3">
    <source>
        <dbReference type="Google" id="ProtNLM"/>
    </source>
</evidence>
<dbReference type="STRING" id="218672.SAMN04489759_11220"/>
<organism evidence="1 2">
    <name type="scientific">Sulfitobacter delicatus</name>
    <dbReference type="NCBI Taxonomy" id="218672"/>
    <lineage>
        <taxon>Bacteria</taxon>
        <taxon>Pseudomonadati</taxon>
        <taxon>Pseudomonadota</taxon>
        <taxon>Alphaproteobacteria</taxon>
        <taxon>Rhodobacterales</taxon>
        <taxon>Roseobacteraceae</taxon>
        <taxon>Sulfitobacter</taxon>
    </lineage>
</organism>
<accession>A0A1G7X6Z2</accession>
<dbReference type="Proteomes" id="UP000199399">
    <property type="component" value="Unassembled WGS sequence"/>
</dbReference>
<gene>
    <name evidence="1" type="ORF">SAMN04489759_11220</name>
</gene>
<dbReference type="InterPro" id="IPR023346">
    <property type="entry name" value="Lysozyme-like_dom_sf"/>
</dbReference>
<keyword evidence="2" id="KW-1185">Reference proteome</keyword>
<evidence type="ECO:0000313" key="2">
    <source>
        <dbReference type="Proteomes" id="UP000199399"/>
    </source>
</evidence>
<reference evidence="2" key="1">
    <citation type="submission" date="2016-10" db="EMBL/GenBank/DDBJ databases">
        <authorList>
            <person name="Varghese N."/>
            <person name="Submissions S."/>
        </authorList>
    </citation>
    <scope>NUCLEOTIDE SEQUENCE [LARGE SCALE GENOMIC DNA]</scope>
    <source>
        <strain evidence="2">DSM 16477</strain>
    </source>
</reference>
<dbReference type="Gene3D" id="1.10.530.10">
    <property type="match status" value="1"/>
</dbReference>
<dbReference type="RefSeq" id="WP_244153718.1">
    <property type="nucleotide sequence ID" value="NZ_FNBP01000012.1"/>
</dbReference>
<protein>
    <recommendedName>
        <fullName evidence="3">Muramidase (Phage lambda lysozyme)</fullName>
    </recommendedName>
</protein>